<name>A0A2U2H1Z4_YERPE</name>
<dbReference type="GO" id="GO:0004527">
    <property type="term" value="F:exonuclease activity"/>
    <property type="evidence" value="ECO:0007669"/>
    <property type="project" value="UniProtKB-KW"/>
</dbReference>
<keyword evidence="1" id="KW-0614">Plasmid</keyword>
<evidence type="ECO:0000313" key="1">
    <source>
        <dbReference type="EMBL" id="CAG27453.1"/>
    </source>
</evidence>
<proteinExistence type="predicted"/>
<keyword evidence="1" id="KW-0269">Exonuclease</keyword>
<organism evidence="1">
    <name type="scientific">Yersinia pestis</name>
    <dbReference type="NCBI Taxonomy" id="632"/>
    <lineage>
        <taxon>Bacteria</taxon>
        <taxon>Pseudomonadati</taxon>
        <taxon>Pseudomonadota</taxon>
        <taxon>Gammaproteobacteria</taxon>
        <taxon>Enterobacterales</taxon>
        <taxon>Yersiniaceae</taxon>
        <taxon>Yersinia</taxon>
    </lineage>
</organism>
<keyword evidence="1" id="KW-0540">Nuclease</keyword>
<accession>A0A2U2H1Z4</accession>
<dbReference type="EMBL" id="AJ698720">
    <property type="protein sequence ID" value="CAG27453.1"/>
    <property type="molecule type" value="Genomic_DNA"/>
</dbReference>
<keyword evidence="1" id="KW-0449">Lipoprotein</keyword>
<keyword evidence="1" id="KW-0255">Endonuclease</keyword>
<dbReference type="GO" id="GO:0004519">
    <property type="term" value="F:endonuclease activity"/>
    <property type="evidence" value="ECO:0007669"/>
    <property type="project" value="UniProtKB-KW"/>
</dbReference>
<geneLocation type="plasmid" evidence="1">
    <name>pG8786</name>
</geneLocation>
<sequence>MDRDLRIRGCLTGAYAYPFAGKNEPVIRQIARMLSTLLSLPIFLNSYELFTVRGKYYVQMLGFNRFTCIYPARRPTRGGYPGIKLIYQGY</sequence>
<reference evidence="1" key="1">
    <citation type="journal article" date="2004" name="Infect. Immun.">
        <title>Structural organization of the pFra virulence-associated plasmid of rhamnose-positive Yersinia pestis.</title>
        <authorList>
            <person name="Golubov A."/>
            <person name="Neubauer H."/>
            <person name="Nolting C."/>
            <person name="Heesemann J."/>
            <person name="Rakin A."/>
        </authorList>
    </citation>
    <scope>NUCLEOTIDE SEQUENCE [LARGE SCALE GENOMIC DNA]</scope>
    <source>
        <plasmid evidence="1">pG8786</plasmid>
    </source>
</reference>
<keyword evidence="1" id="KW-0378">Hydrolase</keyword>
<dbReference type="AlphaFoldDB" id="A0A2U2H1Z4"/>
<protein>
    <submittedName>
        <fullName evidence="1">Uncharacterized protein</fullName>
    </submittedName>
</protein>